<name>A0ABX5AXU8_9MICO</name>
<keyword evidence="2" id="KW-0521">NADP</keyword>
<comment type="pathway">
    <text evidence="1">Cofactor biosynthesis; riboflavin biosynthesis.</text>
</comment>
<dbReference type="RefSeq" id="WP_233279191.1">
    <property type="nucleotide sequence ID" value="NZ_MPZN01000009.1"/>
</dbReference>
<reference evidence="5 6" key="1">
    <citation type="journal article" date="2008" name="Int. J. Syst. Evol. Microbiol.">
        <title>Leifsonia pindariensis sp. nov., isolated from the Pindari glacier of the Indian Himalayas, and emended description of the genus Leifsonia.</title>
        <authorList>
            <person name="Reddy G.S."/>
            <person name="Prabagaran S.R."/>
            <person name="Shivaji S."/>
        </authorList>
    </citation>
    <scope>NUCLEOTIDE SEQUENCE [LARGE SCALE GENOMIC DNA]</scope>
    <source>
        <strain evidence="5 6">PON 10</strain>
    </source>
</reference>
<dbReference type="InterPro" id="IPR024072">
    <property type="entry name" value="DHFR-like_dom_sf"/>
</dbReference>
<accession>A0ABX5AXU8</accession>
<feature type="domain" description="Bacterial bifunctional deaminase-reductase C-terminal" evidence="4">
    <location>
        <begin position="22"/>
        <end position="223"/>
    </location>
</feature>
<dbReference type="NCBIfam" id="NF010663">
    <property type="entry name" value="PRK14059.1-1"/>
    <property type="match status" value="1"/>
</dbReference>
<dbReference type="Pfam" id="PF01872">
    <property type="entry name" value="RibD_C"/>
    <property type="match status" value="1"/>
</dbReference>
<dbReference type="PANTHER" id="PTHR38011">
    <property type="entry name" value="DIHYDROFOLATE REDUCTASE FAMILY PROTEIN (AFU_ORTHOLOGUE AFUA_8G06820)"/>
    <property type="match status" value="1"/>
</dbReference>
<organism evidence="5 6">
    <name type="scientific">Microterricola pindariensis</name>
    <dbReference type="NCBI Taxonomy" id="478010"/>
    <lineage>
        <taxon>Bacteria</taxon>
        <taxon>Bacillati</taxon>
        <taxon>Actinomycetota</taxon>
        <taxon>Actinomycetes</taxon>
        <taxon>Micrococcales</taxon>
        <taxon>Microbacteriaceae</taxon>
        <taxon>Microterricola</taxon>
    </lineage>
</organism>
<dbReference type="PANTHER" id="PTHR38011:SF7">
    <property type="entry name" value="2,5-DIAMINO-6-RIBOSYLAMINO-4(3H)-PYRIMIDINONE 5'-PHOSPHATE REDUCTASE"/>
    <property type="match status" value="1"/>
</dbReference>
<keyword evidence="6" id="KW-1185">Reference proteome</keyword>
<dbReference type="Proteomes" id="UP000237755">
    <property type="component" value="Unassembled WGS sequence"/>
</dbReference>
<protein>
    <recommendedName>
        <fullName evidence="4">Bacterial bifunctional deaminase-reductase C-terminal domain-containing protein</fullName>
    </recommendedName>
</protein>
<evidence type="ECO:0000256" key="1">
    <source>
        <dbReference type="ARBA" id="ARBA00005104"/>
    </source>
</evidence>
<keyword evidence="3" id="KW-0560">Oxidoreductase</keyword>
<evidence type="ECO:0000313" key="6">
    <source>
        <dbReference type="Proteomes" id="UP000237755"/>
    </source>
</evidence>
<dbReference type="Gene3D" id="3.40.430.10">
    <property type="entry name" value="Dihydrofolate Reductase, subunit A"/>
    <property type="match status" value="1"/>
</dbReference>
<evidence type="ECO:0000256" key="2">
    <source>
        <dbReference type="ARBA" id="ARBA00022857"/>
    </source>
</evidence>
<comment type="caution">
    <text evidence="5">The sequence shown here is derived from an EMBL/GenBank/DDBJ whole genome shotgun (WGS) entry which is preliminary data.</text>
</comment>
<proteinExistence type="predicted"/>
<sequence>MTGPSNRQLFEAYALPERMAPRLRVNFVASLDGAATRGGRSGGLGNAADRAAMTVLRTLADVIVVGAGTVRTEGYGGMQLPAEAIAWREENWLSEQPPLAVVSSSLDLPPEHPFFAEAVVRPLVLTHAAAPAERRRALAEVAEVIDCGEVSVEPELLVQALAERGMPQILCEGGPHLFGELIAADVVDELCLSLSPLLLGGEAGRIARGVVEAPRRMRLLHAYPADDLLLLRYERAS</sequence>
<gene>
    <name evidence="5" type="ORF">GY24_04465</name>
</gene>
<dbReference type="InterPro" id="IPR002734">
    <property type="entry name" value="RibDG_C"/>
</dbReference>
<dbReference type="SUPFAM" id="SSF53597">
    <property type="entry name" value="Dihydrofolate reductase-like"/>
    <property type="match status" value="1"/>
</dbReference>
<dbReference type="EMBL" id="MPZN01000009">
    <property type="protein sequence ID" value="PPL19722.1"/>
    <property type="molecule type" value="Genomic_DNA"/>
</dbReference>
<evidence type="ECO:0000259" key="4">
    <source>
        <dbReference type="Pfam" id="PF01872"/>
    </source>
</evidence>
<dbReference type="InterPro" id="IPR050765">
    <property type="entry name" value="Riboflavin_Biosynth_HTPR"/>
</dbReference>
<evidence type="ECO:0000256" key="3">
    <source>
        <dbReference type="ARBA" id="ARBA00023002"/>
    </source>
</evidence>
<evidence type="ECO:0000313" key="5">
    <source>
        <dbReference type="EMBL" id="PPL19722.1"/>
    </source>
</evidence>